<accession>W4NAC7</accession>
<evidence type="ECO:0000313" key="1">
    <source>
        <dbReference type="EMBL" id="ETY71421.1"/>
    </source>
</evidence>
<evidence type="ECO:0000313" key="2">
    <source>
        <dbReference type="Proteomes" id="UP000019155"/>
    </source>
</evidence>
<protein>
    <submittedName>
        <fullName evidence="1">Uncharacterized protein</fullName>
    </submittedName>
</protein>
<name>W4NAC7_9BIFI</name>
<sequence>MPKIKLQNLQKAINTGKYAVDVGKEVLPVLQPLIEQYAPKVVEQVRDAANTAAKKTVRTQRSPS</sequence>
<dbReference type="RefSeq" id="WP_051428917.1">
    <property type="nucleotide sequence ID" value="NZ_AZMV01000004.1"/>
</dbReference>
<organism evidence="1 2">
    <name type="scientific">Bifidobacterium moukalabense DSM 27321</name>
    <dbReference type="NCBI Taxonomy" id="1435051"/>
    <lineage>
        <taxon>Bacteria</taxon>
        <taxon>Bacillati</taxon>
        <taxon>Actinomycetota</taxon>
        <taxon>Actinomycetes</taxon>
        <taxon>Bifidobacteriales</taxon>
        <taxon>Bifidobacteriaceae</taxon>
        <taxon>Bifidobacterium</taxon>
    </lineage>
</organism>
<reference evidence="1 2" key="1">
    <citation type="journal article" date="2014" name="Genome Announc.">
        <title>The Genome Sequence of Bifidobacterium moukalabense DSM 27321 Highlights the Close Phylogenetic Relatedness with the Bifidobacterium dentium Taxon.</title>
        <authorList>
            <person name="Lugli G.A."/>
            <person name="Duranti S."/>
            <person name="Milani C."/>
            <person name="Turroni F."/>
            <person name="Viappiani A."/>
            <person name="Mangifesta M."/>
            <person name="van Sinderen D."/>
            <person name="Ventura M."/>
        </authorList>
    </citation>
    <scope>NUCLEOTIDE SEQUENCE [LARGE SCALE GENOMIC DNA]</scope>
    <source>
        <strain evidence="1 2">DSM 27321</strain>
    </source>
</reference>
<dbReference type="Proteomes" id="UP000019155">
    <property type="component" value="Unassembled WGS sequence"/>
</dbReference>
<dbReference type="EMBL" id="AZMV01000004">
    <property type="protein sequence ID" value="ETY71421.1"/>
    <property type="molecule type" value="Genomic_DNA"/>
</dbReference>
<gene>
    <name evidence="1" type="ORF">BMOU_0913</name>
</gene>
<comment type="caution">
    <text evidence="1">The sequence shown here is derived from an EMBL/GenBank/DDBJ whole genome shotgun (WGS) entry which is preliminary data.</text>
</comment>
<proteinExistence type="predicted"/>
<dbReference type="AlphaFoldDB" id="W4NAC7"/>
<dbReference type="STRING" id="1435051.BMOU_0913"/>
<keyword evidence="2" id="KW-1185">Reference proteome</keyword>